<gene>
    <name evidence="1" type="ORF">CCACVL1_03137</name>
</gene>
<protein>
    <submittedName>
        <fullName evidence="1">Uncharacterized protein</fullName>
    </submittedName>
</protein>
<proteinExistence type="predicted"/>
<name>A0A1R3K2C2_COCAP</name>
<dbReference type="EMBL" id="AWWV01006478">
    <property type="protein sequence ID" value="OMP01223.1"/>
    <property type="molecule type" value="Genomic_DNA"/>
</dbReference>
<evidence type="ECO:0000313" key="1">
    <source>
        <dbReference type="EMBL" id="OMP01223.1"/>
    </source>
</evidence>
<reference evidence="1 2" key="1">
    <citation type="submission" date="2013-09" db="EMBL/GenBank/DDBJ databases">
        <title>Corchorus capsularis genome sequencing.</title>
        <authorList>
            <person name="Alam M."/>
            <person name="Haque M.S."/>
            <person name="Islam M.S."/>
            <person name="Emdad E.M."/>
            <person name="Islam M.M."/>
            <person name="Ahmed B."/>
            <person name="Halim A."/>
            <person name="Hossen Q.M.M."/>
            <person name="Hossain M.Z."/>
            <person name="Ahmed R."/>
            <person name="Khan M.M."/>
            <person name="Islam R."/>
            <person name="Rashid M.M."/>
            <person name="Khan S.A."/>
            <person name="Rahman M.S."/>
            <person name="Alam M."/>
        </authorList>
    </citation>
    <scope>NUCLEOTIDE SEQUENCE [LARGE SCALE GENOMIC DNA]</scope>
    <source>
        <strain evidence="2">cv. CVL-1</strain>
        <tissue evidence="1">Whole seedling</tissue>
    </source>
</reference>
<accession>A0A1R3K2C2</accession>
<dbReference type="Gramene" id="OMP01223">
    <property type="protein sequence ID" value="OMP01223"/>
    <property type="gene ID" value="CCACVL1_03137"/>
</dbReference>
<comment type="caution">
    <text evidence="1">The sequence shown here is derived from an EMBL/GenBank/DDBJ whole genome shotgun (WGS) entry which is preliminary data.</text>
</comment>
<organism evidence="1 2">
    <name type="scientific">Corchorus capsularis</name>
    <name type="common">Jute</name>
    <dbReference type="NCBI Taxonomy" id="210143"/>
    <lineage>
        <taxon>Eukaryota</taxon>
        <taxon>Viridiplantae</taxon>
        <taxon>Streptophyta</taxon>
        <taxon>Embryophyta</taxon>
        <taxon>Tracheophyta</taxon>
        <taxon>Spermatophyta</taxon>
        <taxon>Magnoliopsida</taxon>
        <taxon>eudicotyledons</taxon>
        <taxon>Gunneridae</taxon>
        <taxon>Pentapetalae</taxon>
        <taxon>rosids</taxon>
        <taxon>malvids</taxon>
        <taxon>Malvales</taxon>
        <taxon>Malvaceae</taxon>
        <taxon>Grewioideae</taxon>
        <taxon>Apeibeae</taxon>
        <taxon>Corchorus</taxon>
    </lineage>
</organism>
<dbReference type="AlphaFoldDB" id="A0A1R3K2C2"/>
<feature type="non-terminal residue" evidence="1">
    <location>
        <position position="1"/>
    </location>
</feature>
<dbReference type="Proteomes" id="UP000188268">
    <property type="component" value="Unassembled WGS sequence"/>
</dbReference>
<evidence type="ECO:0000313" key="2">
    <source>
        <dbReference type="Proteomes" id="UP000188268"/>
    </source>
</evidence>
<sequence length="51" mass="5350">PSSISSSAPSSSSSLPAASCGLVPSHEEMLLVHVRYPFAIVRQAWSCQFSG</sequence>
<keyword evidence="2" id="KW-1185">Reference proteome</keyword>